<gene>
    <name evidence="1" type="ORF">Sango_1557300</name>
</gene>
<protein>
    <submittedName>
        <fullName evidence="1">Uncharacterized protein</fullName>
    </submittedName>
</protein>
<comment type="caution">
    <text evidence="1">The sequence shown here is derived from an EMBL/GenBank/DDBJ whole genome shotgun (WGS) entry which is preliminary data.</text>
</comment>
<reference evidence="1" key="1">
    <citation type="submission" date="2020-06" db="EMBL/GenBank/DDBJ databases">
        <authorList>
            <person name="Li T."/>
            <person name="Hu X."/>
            <person name="Zhang T."/>
            <person name="Song X."/>
            <person name="Zhang H."/>
            <person name="Dai N."/>
            <person name="Sheng W."/>
            <person name="Hou X."/>
            <person name="Wei L."/>
        </authorList>
    </citation>
    <scope>NUCLEOTIDE SEQUENCE</scope>
    <source>
        <strain evidence="1">K16</strain>
        <tissue evidence="1">Leaf</tissue>
    </source>
</reference>
<dbReference type="Proteomes" id="UP001289374">
    <property type="component" value="Unassembled WGS sequence"/>
</dbReference>
<sequence length="260" mass="29732">MKLFETPKPVEQNNHPNRKRAEHRVIKELQASFCWFPTDGHVPAKPTSKEVLFTMAPLTLLSTSVLILFPFLRAQELNNIRPLKIRLYHQQLTQSTTPVTNLASLIFLVDIPSTYTIILRPSFPHVKQKKRHFGPEKDKVVQKEVSKLLAEGTSRRSNFQSGYQMSCLYSSQVLPTSGKVETSSRMIKWIVELRVYDISYQLRMAIKSQAHVEFMSEATPTKEDEMKWLLHVDGSSTYSSSGVVIVLTNLEGTNWICPKI</sequence>
<proteinExistence type="predicted"/>
<dbReference type="PANTHER" id="PTHR48475:SF2">
    <property type="entry name" value="RIBONUCLEASE H"/>
    <property type="match status" value="1"/>
</dbReference>
<keyword evidence="2" id="KW-1185">Reference proteome</keyword>
<dbReference type="EMBL" id="JACGWL010000008">
    <property type="protein sequence ID" value="KAK4397207.1"/>
    <property type="molecule type" value="Genomic_DNA"/>
</dbReference>
<reference evidence="1" key="2">
    <citation type="journal article" date="2024" name="Plant">
        <title>Genomic evolution and insights into agronomic trait innovations of Sesamum species.</title>
        <authorList>
            <person name="Miao H."/>
            <person name="Wang L."/>
            <person name="Qu L."/>
            <person name="Liu H."/>
            <person name="Sun Y."/>
            <person name="Le M."/>
            <person name="Wang Q."/>
            <person name="Wei S."/>
            <person name="Zheng Y."/>
            <person name="Lin W."/>
            <person name="Duan Y."/>
            <person name="Cao H."/>
            <person name="Xiong S."/>
            <person name="Wang X."/>
            <person name="Wei L."/>
            <person name="Li C."/>
            <person name="Ma Q."/>
            <person name="Ju M."/>
            <person name="Zhao R."/>
            <person name="Li G."/>
            <person name="Mu C."/>
            <person name="Tian Q."/>
            <person name="Mei H."/>
            <person name="Zhang T."/>
            <person name="Gao T."/>
            <person name="Zhang H."/>
        </authorList>
    </citation>
    <scope>NUCLEOTIDE SEQUENCE</scope>
    <source>
        <strain evidence="1">K16</strain>
    </source>
</reference>
<evidence type="ECO:0000313" key="2">
    <source>
        <dbReference type="Proteomes" id="UP001289374"/>
    </source>
</evidence>
<dbReference type="PANTHER" id="PTHR48475">
    <property type="entry name" value="RIBONUCLEASE H"/>
    <property type="match status" value="1"/>
</dbReference>
<name>A0AAE1WPF2_9LAMI</name>
<dbReference type="AlphaFoldDB" id="A0AAE1WPF2"/>
<organism evidence="1 2">
    <name type="scientific">Sesamum angolense</name>
    <dbReference type="NCBI Taxonomy" id="2727404"/>
    <lineage>
        <taxon>Eukaryota</taxon>
        <taxon>Viridiplantae</taxon>
        <taxon>Streptophyta</taxon>
        <taxon>Embryophyta</taxon>
        <taxon>Tracheophyta</taxon>
        <taxon>Spermatophyta</taxon>
        <taxon>Magnoliopsida</taxon>
        <taxon>eudicotyledons</taxon>
        <taxon>Gunneridae</taxon>
        <taxon>Pentapetalae</taxon>
        <taxon>asterids</taxon>
        <taxon>lamiids</taxon>
        <taxon>Lamiales</taxon>
        <taxon>Pedaliaceae</taxon>
        <taxon>Sesamum</taxon>
    </lineage>
</organism>
<accession>A0AAE1WPF2</accession>
<evidence type="ECO:0000313" key="1">
    <source>
        <dbReference type="EMBL" id="KAK4397207.1"/>
    </source>
</evidence>